<comment type="similarity">
    <text evidence="2 6">Belongs to the RPF2 family.</text>
</comment>
<dbReference type="SMART" id="SM00879">
    <property type="entry name" value="Brix"/>
    <property type="match status" value="1"/>
</dbReference>
<dbReference type="CTD" id="42183"/>
<evidence type="ECO:0000313" key="9">
    <source>
        <dbReference type="RefSeq" id="XP_011502631.1"/>
    </source>
</evidence>
<dbReference type="SUPFAM" id="SSF52954">
    <property type="entry name" value="Class II aaRS ABD-related"/>
    <property type="match status" value="1"/>
</dbReference>
<dbReference type="GO" id="GO:0000463">
    <property type="term" value="P:maturation of LSU-rRNA from tricistronic rRNA transcript (SSU-rRNA, 5.8S rRNA, LSU-rRNA)"/>
    <property type="evidence" value="ECO:0007669"/>
    <property type="project" value="TreeGrafter"/>
</dbReference>
<dbReference type="Proteomes" id="UP000695007">
    <property type="component" value="Unplaced"/>
</dbReference>
<dbReference type="GO" id="GO:0019843">
    <property type="term" value="F:rRNA binding"/>
    <property type="evidence" value="ECO:0007669"/>
    <property type="project" value="UniProtKB-UniRule"/>
</dbReference>
<dbReference type="KEGG" id="csol:105366024"/>
<dbReference type="GO" id="GO:0000027">
    <property type="term" value="P:ribosomal large subunit assembly"/>
    <property type="evidence" value="ECO:0007669"/>
    <property type="project" value="InterPro"/>
</dbReference>
<dbReference type="PANTHER" id="PTHR12728">
    <property type="entry name" value="BRIX DOMAIN CONTAINING PROTEIN"/>
    <property type="match status" value="1"/>
</dbReference>
<organism evidence="8 9">
    <name type="scientific">Ceratosolen solmsi marchali</name>
    <dbReference type="NCBI Taxonomy" id="326594"/>
    <lineage>
        <taxon>Eukaryota</taxon>
        <taxon>Metazoa</taxon>
        <taxon>Ecdysozoa</taxon>
        <taxon>Arthropoda</taxon>
        <taxon>Hexapoda</taxon>
        <taxon>Insecta</taxon>
        <taxon>Pterygota</taxon>
        <taxon>Neoptera</taxon>
        <taxon>Endopterygota</taxon>
        <taxon>Hymenoptera</taxon>
        <taxon>Apocrita</taxon>
        <taxon>Proctotrupomorpha</taxon>
        <taxon>Chalcidoidea</taxon>
        <taxon>Agaonidae</taxon>
        <taxon>Agaoninae</taxon>
        <taxon>Ceratosolen</taxon>
    </lineage>
</organism>
<dbReference type="PANTHER" id="PTHR12728:SF0">
    <property type="entry name" value="RIBOSOME PRODUCTION FACTOR 2 HOMOLOG"/>
    <property type="match status" value="1"/>
</dbReference>
<evidence type="ECO:0000256" key="4">
    <source>
        <dbReference type="ARBA" id="ARBA00023242"/>
    </source>
</evidence>
<dbReference type="InterPro" id="IPR007109">
    <property type="entry name" value="Brix"/>
</dbReference>
<evidence type="ECO:0000256" key="3">
    <source>
        <dbReference type="ARBA" id="ARBA00020387"/>
    </source>
</evidence>
<dbReference type="GeneID" id="105366024"/>
<evidence type="ECO:0000256" key="5">
    <source>
        <dbReference type="ARBA" id="ARBA00030889"/>
    </source>
</evidence>
<dbReference type="GO" id="GO:0005730">
    <property type="term" value="C:nucleolus"/>
    <property type="evidence" value="ECO:0007669"/>
    <property type="project" value="UniProtKB-SubCell"/>
</dbReference>
<dbReference type="RefSeq" id="XP_011502631.1">
    <property type="nucleotide sequence ID" value="XM_011504329.1"/>
</dbReference>
<feature type="domain" description="Brix" evidence="7">
    <location>
        <begin position="31"/>
        <end position="234"/>
    </location>
</feature>
<evidence type="ECO:0000259" key="7">
    <source>
        <dbReference type="PROSITE" id="PS50833"/>
    </source>
</evidence>
<keyword evidence="4 6" id="KW-0539">Nucleus</keyword>
<proteinExistence type="inferred from homology"/>
<accession>A0AAJ6YR07</accession>
<name>A0AAJ6YR07_9HYME</name>
<dbReference type="AlphaFoldDB" id="A0AAJ6YR07"/>
<protein>
    <recommendedName>
        <fullName evidence="3 6">Ribosome production factor 2 homolog</fullName>
    </recommendedName>
    <alternativeName>
        <fullName evidence="5 6">Ribosome biogenesis protein RPF2 homolog</fullName>
    </alternativeName>
</protein>
<dbReference type="PROSITE" id="PS50833">
    <property type="entry name" value="BRIX"/>
    <property type="match status" value="1"/>
</dbReference>
<dbReference type="InterPro" id="IPR039770">
    <property type="entry name" value="Rpf2"/>
</dbReference>
<evidence type="ECO:0000256" key="1">
    <source>
        <dbReference type="ARBA" id="ARBA00004604"/>
    </source>
</evidence>
<sequence>MPVIERIIKPKTHKGKQAILKREPKIIENAKQTFFIKGLKTTEVLQSCMKNLYILKKPYGQILQRRNDIRPFEDPTPLENFGRKFNASLFVLINNNKKRPNNLIIGRLFEHTIMDIVEFGVEDYKCLTNFKLEKISSDIKPMLVFQGELFESNHEYRRIKNLLIDMFQRETVKQIRLQGLEHVLSFTANDNCILFRSYKVLLKKSGTRVPRIELAEIGPRMNLRIRRTKLATDDLFKQACKKPKELKVKKKKNISEDNLGKTLGRVHVGTQKLNTIQTRKMKGLRKTLTERKSERKRKQVITEEDNAKKIKVNTDENNI</sequence>
<evidence type="ECO:0000256" key="2">
    <source>
        <dbReference type="ARBA" id="ARBA00010782"/>
    </source>
</evidence>
<gene>
    <name evidence="9" type="primary">LOC105366024</name>
</gene>
<reference evidence="9" key="1">
    <citation type="submission" date="2025-08" db="UniProtKB">
        <authorList>
            <consortium name="RefSeq"/>
        </authorList>
    </citation>
    <scope>IDENTIFICATION</scope>
</reference>
<evidence type="ECO:0000256" key="6">
    <source>
        <dbReference type="RuleBase" id="RU367086"/>
    </source>
</evidence>
<comment type="subcellular location">
    <subcellularLocation>
        <location evidence="1 6">Nucleus</location>
        <location evidence="1 6">Nucleolus</location>
    </subcellularLocation>
</comment>
<dbReference type="Pfam" id="PF04427">
    <property type="entry name" value="Brix"/>
    <property type="match status" value="1"/>
</dbReference>
<keyword evidence="8" id="KW-1185">Reference proteome</keyword>
<evidence type="ECO:0000313" key="8">
    <source>
        <dbReference type="Proteomes" id="UP000695007"/>
    </source>
</evidence>